<feature type="compositionally biased region" description="Polar residues" evidence="10">
    <location>
        <begin position="224"/>
        <end position="235"/>
    </location>
</feature>
<dbReference type="FunFam" id="2.20.25.80:FF:000003">
    <property type="entry name" value="WRKY transcription factor 57"/>
    <property type="match status" value="1"/>
</dbReference>
<keyword evidence="6" id="KW-0238">DNA-binding</keyword>
<keyword evidence="4" id="KW-0862">Zinc</keyword>
<feature type="compositionally biased region" description="Polar residues" evidence="10">
    <location>
        <begin position="190"/>
        <end position="216"/>
    </location>
</feature>
<feature type="compositionally biased region" description="Basic and acidic residues" evidence="10">
    <location>
        <begin position="236"/>
        <end position="246"/>
    </location>
</feature>
<name>A0AAD3P5Q4_NEPGR</name>
<evidence type="ECO:0000313" key="12">
    <source>
        <dbReference type="EMBL" id="GMG98176.1"/>
    </source>
</evidence>
<dbReference type="GO" id="GO:0046872">
    <property type="term" value="F:metal ion binding"/>
    <property type="evidence" value="ECO:0007669"/>
    <property type="project" value="UniProtKB-KW"/>
</dbReference>
<feature type="region of interest" description="Disordered" evidence="10">
    <location>
        <begin position="292"/>
        <end position="315"/>
    </location>
</feature>
<dbReference type="PANTHER" id="PTHR31221:SF1">
    <property type="entry name" value="WRKY TRANSCRIPTION FACTOR 33-RELATED"/>
    <property type="match status" value="1"/>
</dbReference>
<evidence type="ECO:0000256" key="10">
    <source>
        <dbReference type="SAM" id="MobiDB-lite"/>
    </source>
</evidence>
<feature type="region of interest" description="Disordered" evidence="10">
    <location>
        <begin position="335"/>
        <end position="373"/>
    </location>
</feature>
<dbReference type="Pfam" id="PF03106">
    <property type="entry name" value="WRKY"/>
    <property type="match status" value="2"/>
</dbReference>
<feature type="compositionally biased region" description="Low complexity" evidence="10">
    <location>
        <begin position="303"/>
        <end position="315"/>
    </location>
</feature>
<dbReference type="AlphaFoldDB" id="A0AAD3P5Q4"/>
<dbReference type="InterPro" id="IPR036576">
    <property type="entry name" value="WRKY_dom_sf"/>
</dbReference>
<proteinExistence type="inferred from homology"/>
<evidence type="ECO:0000256" key="3">
    <source>
        <dbReference type="ARBA" id="ARBA00022737"/>
    </source>
</evidence>
<feature type="region of interest" description="Disordered" evidence="10">
    <location>
        <begin position="466"/>
        <end position="491"/>
    </location>
</feature>
<evidence type="ECO:0000256" key="9">
    <source>
        <dbReference type="ARBA" id="ARBA00061157"/>
    </source>
</evidence>
<dbReference type="FunFam" id="2.20.25.80:FF:000006">
    <property type="entry name" value="WRKY transcription factor"/>
    <property type="match status" value="1"/>
</dbReference>
<dbReference type="Gene3D" id="2.20.25.80">
    <property type="entry name" value="WRKY domain"/>
    <property type="match status" value="2"/>
</dbReference>
<dbReference type="Proteomes" id="UP001279734">
    <property type="component" value="Unassembled WGS sequence"/>
</dbReference>
<dbReference type="EMBL" id="BSYO01000001">
    <property type="protein sequence ID" value="GMG98176.1"/>
    <property type="molecule type" value="Genomic_DNA"/>
</dbReference>
<organism evidence="12 13">
    <name type="scientific">Nepenthes gracilis</name>
    <name type="common">Slender pitcher plant</name>
    <dbReference type="NCBI Taxonomy" id="150966"/>
    <lineage>
        <taxon>Eukaryota</taxon>
        <taxon>Viridiplantae</taxon>
        <taxon>Streptophyta</taxon>
        <taxon>Embryophyta</taxon>
        <taxon>Tracheophyta</taxon>
        <taxon>Spermatophyta</taxon>
        <taxon>Magnoliopsida</taxon>
        <taxon>eudicotyledons</taxon>
        <taxon>Gunneridae</taxon>
        <taxon>Pentapetalae</taxon>
        <taxon>Caryophyllales</taxon>
        <taxon>Nepenthaceae</taxon>
        <taxon>Nepenthes</taxon>
    </lineage>
</organism>
<evidence type="ECO:0000256" key="2">
    <source>
        <dbReference type="ARBA" id="ARBA00022723"/>
    </source>
</evidence>
<feature type="compositionally biased region" description="Polar residues" evidence="10">
    <location>
        <begin position="477"/>
        <end position="491"/>
    </location>
</feature>
<feature type="compositionally biased region" description="Low complexity" evidence="10">
    <location>
        <begin position="178"/>
        <end position="189"/>
    </location>
</feature>
<sequence>MGSSSADSHPKPSSASSSFMATISFTDLLNSAGDEALFGDRVPSSRGLADRIVNRTRSGVPKFKSIPPPSLPISPPVVSPSSYVAIPPGLNPSELLDSPVLLSSSNVLPSPTTGTFAAAQAFNWKINSGANQREVKQEDKTYSGFTFQTQTRPNDSPSTLFQSSFPTISTVQALKGEQPPQQQQQQQQPWSFQGQNNQIVPSSGKNMPIEDSNQGNIKCETDQKNYPNHQPSQYVREQRRSDDGYNWRKYGQKQVKGSENPRSYYKCTHPNCPTRKKVEKSLDGQITEIVYKGNHNHPKPQNSRRSSASAASASSLPLQVVPPIAEAQDHSFSGQMESVATPDNSSISVADGYYDRGSDQKSGSLGHEFDDDEPDAKRWKEEAENECISAAPGNRTVREPRVVVQTPSDIDILVDGYRWRKYGQKVVKGNPNPRSYYKCTYPGCPVRKHVERASHDLGSVITTYEGRHNHDVPAARGSSSHTATRPSPQTAISGGMEAMAIRPSVSYANKNSANSHALGNPPLSMPASMEGQSPFMLDMLQSAENTGFLGFGNSNGSYLNQPQNIDINVLLSRAKEEPTEDMFCGSLLC</sequence>
<evidence type="ECO:0000256" key="1">
    <source>
        <dbReference type="ARBA" id="ARBA00004123"/>
    </source>
</evidence>
<keyword evidence="3" id="KW-0677">Repeat</keyword>
<evidence type="ECO:0000256" key="7">
    <source>
        <dbReference type="ARBA" id="ARBA00023163"/>
    </source>
</evidence>
<keyword evidence="7" id="KW-0804">Transcription</keyword>
<dbReference type="GO" id="GO:0003700">
    <property type="term" value="F:DNA-binding transcription factor activity"/>
    <property type="evidence" value="ECO:0007669"/>
    <property type="project" value="InterPro"/>
</dbReference>
<dbReference type="GO" id="GO:0005634">
    <property type="term" value="C:nucleus"/>
    <property type="evidence" value="ECO:0007669"/>
    <property type="project" value="UniProtKB-SubCell"/>
</dbReference>
<accession>A0AAD3P5Q4</accession>
<dbReference type="PANTHER" id="PTHR31221">
    <property type="entry name" value="WRKY TRANSCRIPTION FACTOR PROTEIN 1-RELATED"/>
    <property type="match status" value="1"/>
</dbReference>
<evidence type="ECO:0000256" key="5">
    <source>
        <dbReference type="ARBA" id="ARBA00023015"/>
    </source>
</evidence>
<evidence type="ECO:0000256" key="4">
    <source>
        <dbReference type="ARBA" id="ARBA00022833"/>
    </source>
</evidence>
<feature type="domain" description="WRKY" evidence="11">
    <location>
        <begin position="408"/>
        <end position="473"/>
    </location>
</feature>
<feature type="region of interest" description="Disordered" evidence="10">
    <location>
        <begin position="175"/>
        <end position="247"/>
    </location>
</feature>
<comment type="subcellular location">
    <subcellularLocation>
        <location evidence="1">Nucleus</location>
    </subcellularLocation>
</comment>
<reference evidence="12" key="1">
    <citation type="submission" date="2023-05" db="EMBL/GenBank/DDBJ databases">
        <title>Nepenthes gracilis genome sequencing.</title>
        <authorList>
            <person name="Fukushima K."/>
        </authorList>
    </citation>
    <scope>NUCLEOTIDE SEQUENCE</scope>
    <source>
        <strain evidence="12">SING2019-196</strain>
    </source>
</reference>
<dbReference type="SMART" id="SM00774">
    <property type="entry name" value="WRKY"/>
    <property type="match status" value="2"/>
</dbReference>
<dbReference type="GO" id="GO:0043565">
    <property type="term" value="F:sequence-specific DNA binding"/>
    <property type="evidence" value="ECO:0007669"/>
    <property type="project" value="InterPro"/>
</dbReference>
<dbReference type="SUPFAM" id="SSF118290">
    <property type="entry name" value="WRKY DNA-binding domain"/>
    <property type="match status" value="2"/>
</dbReference>
<comment type="similarity">
    <text evidence="9">Belongs to the WRKY group I family.</text>
</comment>
<evidence type="ECO:0000313" key="13">
    <source>
        <dbReference type="Proteomes" id="UP001279734"/>
    </source>
</evidence>
<dbReference type="InterPro" id="IPR044810">
    <property type="entry name" value="WRKY_plant"/>
</dbReference>
<dbReference type="InterPro" id="IPR003657">
    <property type="entry name" value="WRKY_dom"/>
</dbReference>
<feature type="compositionally biased region" description="Polar residues" evidence="10">
    <location>
        <begin position="335"/>
        <end position="348"/>
    </location>
</feature>
<gene>
    <name evidence="12" type="ORF">Nepgr_000016</name>
</gene>
<dbReference type="PROSITE" id="PS50811">
    <property type="entry name" value="WRKY"/>
    <property type="match status" value="2"/>
</dbReference>
<evidence type="ECO:0000259" key="11">
    <source>
        <dbReference type="PROSITE" id="PS50811"/>
    </source>
</evidence>
<comment type="caution">
    <text evidence="12">The sequence shown here is derived from an EMBL/GenBank/DDBJ whole genome shotgun (WGS) entry which is preliminary data.</text>
</comment>
<keyword evidence="2" id="KW-0479">Metal-binding</keyword>
<keyword evidence="5" id="KW-0805">Transcription regulation</keyword>
<keyword evidence="13" id="KW-1185">Reference proteome</keyword>
<protein>
    <recommendedName>
        <fullName evidence="11">WRKY domain-containing protein</fullName>
    </recommendedName>
</protein>
<evidence type="ECO:0000256" key="8">
    <source>
        <dbReference type="ARBA" id="ARBA00023242"/>
    </source>
</evidence>
<evidence type="ECO:0000256" key="6">
    <source>
        <dbReference type="ARBA" id="ARBA00023125"/>
    </source>
</evidence>
<feature type="domain" description="WRKY" evidence="11">
    <location>
        <begin position="236"/>
        <end position="300"/>
    </location>
</feature>
<keyword evidence="8" id="KW-0539">Nucleus</keyword>